<dbReference type="SUPFAM" id="SSF52058">
    <property type="entry name" value="L domain-like"/>
    <property type="match status" value="1"/>
</dbReference>
<reference evidence="3" key="1">
    <citation type="submission" date="2023-02" db="EMBL/GenBank/DDBJ databases">
        <title>Genome of toxic invasive species Heracleum sosnowskyi carries increased number of genes despite the absence of recent whole-genome duplications.</title>
        <authorList>
            <person name="Schelkunov M."/>
            <person name="Shtratnikova V."/>
            <person name="Makarenko M."/>
            <person name="Klepikova A."/>
            <person name="Omelchenko D."/>
            <person name="Novikova G."/>
            <person name="Obukhova E."/>
            <person name="Bogdanov V."/>
            <person name="Penin A."/>
            <person name="Logacheva M."/>
        </authorList>
    </citation>
    <scope>NUCLEOTIDE SEQUENCE</scope>
    <source>
        <strain evidence="3">Hsosn_3</strain>
        <tissue evidence="3">Leaf</tissue>
    </source>
</reference>
<reference evidence="3" key="2">
    <citation type="submission" date="2023-05" db="EMBL/GenBank/DDBJ databases">
        <authorList>
            <person name="Schelkunov M.I."/>
        </authorList>
    </citation>
    <scope>NUCLEOTIDE SEQUENCE</scope>
    <source>
        <strain evidence="3">Hsosn_3</strain>
        <tissue evidence="3">Leaf</tissue>
    </source>
</reference>
<gene>
    <name evidence="3" type="ORF">POM88_030918</name>
</gene>
<sequence>MSGDNGRGDTRESIAFAVRVAAAKDKPKGFLQLAGGTNAHTVDGLRKHRLFQTTTTSTKSENKDLRSTSPSSTTLIGGVAYGGYARKSPHYKVLHFFWEIPKELGKLTDLRSLSFSSNNFSGPQLGSLTKLEQLRSLEEMKIGKGVRSQGRCFNE</sequence>
<comment type="caution">
    <text evidence="3">The sequence shown here is derived from an EMBL/GenBank/DDBJ whole genome shotgun (WGS) entry which is preliminary data.</text>
</comment>
<accession>A0AAD8HZD9</accession>
<dbReference type="Pfam" id="PF12617">
    <property type="entry name" value="LdpA_C"/>
    <property type="match status" value="1"/>
</dbReference>
<dbReference type="AlphaFoldDB" id="A0AAD8HZD9"/>
<keyword evidence="4" id="KW-1185">Reference proteome</keyword>
<organism evidence="3 4">
    <name type="scientific">Heracleum sosnowskyi</name>
    <dbReference type="NCBI Taxonomy" id="360622"/>
    <lineage>
        <taxon>Eukaryota</taxon>
        <taxon>Viridiplantae</taxon>
        <taxon>Streptophyta</taxon>
        <taxon>Embryophyta</taxon>
        <taxon>Tracheophyta</taxon>
        <taxon>Spermatophyta</taxon>
        <taxon>Magnoliopsida</taxon>
        <taxon>eudicotyledons</taxon>
        <taxon>Gunneridae</taxon>
        <taxon>Pentapetalae</taxon>
        <taxon>asterids</taxon>
        <taxon>campanulids</taxon>
        <taxon>Apiales</taxon>
        <taxon>Apiaceae</taxon>
        <taxon>Apioideae</taxon>
        <taxon>apioid superclade</taxon>
        <taxon>Tordylieae</taxon>
        <taxon>Tordyliinae</taxon>
        <taxon>Heracleum</taxon>
    </lineage>
</organism>
<dbReference type="InterPro" id="IPR021039">
    <property type="entry name" value="Fe-S-bd_prot_LdpA_C"/>
</dbReference>
<feature type="region of interest" description="Disordered" evidence="1">
    <location>
        <begin position="51"/>
        <end position="70"/>
    </location>
</feature>
<dbReference type="EMBL" id="JAUIZM010000007">
    <property type="protein sequence ID" value="KAK1374725.1"/>
    <property type="molecule type" value="Genomic_DNA"/>
</dbReference>
<evidence type="ECO:0000313" key="4">
    <source>
        <dbReference type="Proteomes" id="UP001237642"/>
    </source>
</evidence>
<protein>
    <recommendedName>
        <fullName evidence="2">Iron-sulphur binding protein LdpA C-terminal domain-containing protein</fullName>
    </recommendedName>
</protein>
<evidence type="ECO:0000256" key="1">
    <source>
        <dbReference type="SAM" id="MobiDB-lite"/>
    </source>
</evidence>
<evidence type="ECO:0000313" key="3">
    <source>
        <dbReference type="EMBL" id="KAK1374725.1"/>
    </source>
</evidence>
<dbReference type="Gene3D" id="3.80.10.10">
    <property type="entry name" value="Ribonuclease Inhibitor"/>
    <property type="match status" value="1"/>
</dbReference>
<name>A0AAD8HZD9_9APIA</name>
<proteinExistence type="predicted"/>
<dbReference type="InterPro" id="IPR032675">
    <property type="entry name" value="LRR_dom_sf"/>
</dbReference>
<dbReference type="Proteomes" id="UP001237642">
    <property type="component" value="Unassembled WGS sequence"/>
</dbReference>
<feature type="domain" description="Iron-sulphur binding protein LdpA C-terminal" evidence="2">
    <location>
        <begin position="1"/>
        <end position="87"/>
    </location>
</feature>
<evidence type="ECO:0000259" key="2">
    <source>
        <dbReference type="Pfam" id="PF12617"/>
    </source>
</evidence>